<sequence>MSRKVVVTGLSCITPLGNSVKESWSNLLNSVSGLVPIASLPNYKTSYQPFQNSIPPQLHVGAIDINKSTDFTYLSKNLFSPQDNRRMTPLIKNSILSTHMALQSANLLSNMNVDQTKNDLDRISITIGMGLPPVNEIVQETLSFYNKGKKISPMIIPQILPSMIASAISIKYGIRGPTQVLSSACSTGNNAIIDGLNMIQNDLVDIAIVGASEASLHPLTLAGFNKLKSLSIDGVSRPFDTKRDGFIMSEGYGTIILEDYEHAMRRNANIWATVENFGIASDALHMTMPRQDSQGVLKAMYSCLQRSNVKIHELDFINAHATSTLVGDQAELNGINKLLELNKIDREHPLYITSNKGAMGHLLGAAGLVESIFTILSLRERVIPHTLNLVEPIPYSVNDEIHNNNIQLVKDEPIHLPSLKYGLCNSFGFGGINTSILYSNI</sequence>
<dbReference type="Pfam" id="PF00109">
    <property type="entry name" value="ketoacyl-synt"/>
    <property type="match status" value="1"/>
</dbReference>
<dbReference type="InterPro" id="IPR020615">
    <property type="entry name" value="Thiolase_acyl_enz_int_AS"/>
</dbReference>
<keyword evidence="3 5" id="KW-0808">Transferase</keyword>
<dbReference type="AlphaFoldDB" id="A0AAN7ZTH5"/>
<dbReference type="InterPro" id="IPR014030">
    <property type="entry name" value="Ketoacyl_synth_N"/>
</dbReference>
<keyword evidence="8" id="KW-1185">Reference proteome</keyword>
<evidence type="ECO:0000259" key="6">
    <source>
        <dbReference type="PROSITE" id="PS52004"/>
    </source>
</evidence>
<protein>
    <recommendedName>
        <fullName evidence="2">beta-ketoacyl-[acyl-carrier-protein] synthase I</fullName>
        <ecNumber evidence="2">2.3.1.41</ecNumber>
    </recommendedName>
</protein>
<feature type="domain" description="Ketosynthase family 3 (KS3)" evidence="6">
    <location>
        <begin position="2"/>
        <end position="440"/>
    </location>
</feature>
<evidence type="ECO:0000256" key="3">
    <source>
        <dbReference type="ARBA" id="ARBA00022679"/>
    </source>
</evidence>
<gene>
    <name evidence="7" type="ORF">RI543_000290</name>
</gene>
<dbReference type="PANTHER" id="PTHR11712:SF336">
    <property type="entry name" value="3-OXOACYL-[ACYL-CARRIER-PROTEIN] SYNTHASE, MITOCHONDRIAL"/>
    <property type="match status" value="1"/>
</dbReference>
<evidence type="ECO:0000256" key="2">
    <source>
        <dbReference type="ARBA" id="ARBA00013191"/>
    </source>
</evidence>
<dbReference type="SMART" id="SM00825">
    <property type="entry name" value="PKS_KS"/>
    <property type="match status" value="1"/>
</dbReference>
<dbReference type="PROSITE" id="PS00098">
    <property type="entry name" value="THIOLASE_1"/>
    <property type="match status" value="1"/>
</dbReference>
<comment type="caution">
    <text evidence="7">The sequence shown here is derived from an EMBL/GenBank/DDBJ whole genome shotgun (WGS) entry which is preliminary data.</text>
</comment>
<accession>A0AAN7ZTH5</accession>
<dbReference type="CDD" id="cd00834">
    <property type="entry name" value="KAS_I_II"/>
    <property type="match status" value="1"/>
</dbReference>
<name>A0AAN7ZTH5_9SACH</name>
<dbReference type="Pfam" id="PF02801">
    <property type="entry name" value="Ketoacyl-synt_C"/>
    <property type="match status" value="1"/>
</dbReference>
<comment type="similarity">
    <text evidence="1 5">Belongs to the thiolase-like superfamily. Beta-ketoacyl-ACP synthases family.</text>
</comment>
<dbReference type="InterPro" id="IPR016039">
    <property type="entry name" value="Thiolase-like"/>
</dbReference>
<dbReference type="Gene3D" id="3.40.47.10">
    <property type="match status" value="2"/>
</dbReference>
<dbReference type="GO" id="GO:0006633">
    <property type="term" value="P:fatty acid biosynthetic process"/>
    <property type="evidence" value="ECO:0007669"/>
    <property type="project" value="InterPro"/>
</dbReference>
<dbReference type="InterPro" id="IPR020841">
    <property type="entry name" value="PKS_Beta-ketoAc_synthase_dom"/>
</dbReference>
<organism evidence="7 8">
    <name type="scientific">Arxiozyma heterogenica</name>
    <dbReference type="NCBI Taxonomy" id="278026"/>
    <lineage>
        <taxon>Eukaryota</taxon>
        <taxon>Fungi</taxon>
        <taxon>Dikarya</taxon>
        <taxon>Ascomycota</taxon>
        <taxon>Saccharomycotina</taxon>
        <taxon>Saccharomycetes</taxon>
        <taxon>Saccharomycetales</taxon>
        <taxon>Saccharomycetaceae</taxon>
        <taxon>Arxiozyma</taxon>
    </lineage>
</organism>
<dbReference type="InterPro" id="IPR000794">
    <property type="entry name" value="Beta-ketoacyl_synthase"/>
</dbReference>
<dbReference type="PROSITE" id="PS00606">
    <property type="entry name" value="KS3_1"/>
    <property type="match status" value="1"/>
</dbReference>
<dbReference type="PROSITE" id="PS52004">
    <property type="entry name" value="KS3_2"/>
    <property type="match status" value="1"/>
</dbReference>
<evidence type="ECO:0000313" key="7">
    <source>
        <dbReference type="EMBL" id="KAK5782354.1"/>
    </source>
</evidence>
<evidence type="ECO:0000256" key="4">
    <source>
        <dbReference type="ARBA" id="ARBA00049541"/>
    </source>
</evidence>
<dbReference type="EMBL" id="JAWIZZ010000006">
    <property type="protein sequence ID" value="KAK5782354.1"/>
    <property type="molecule type" value="Genomic_DNA"/>
</dbReference>
<dbReference type="GO" id="GO:0005739">
    <property type="term" value="C:mitochondrion"/>
    <property type="evidence" value="ECO:0007669"/>
    <property type="project" value="TreeGrafter"/>
</dbReference>
<dbReference type="EC" id="2.3.1.41" evidence="2"/>
<evidence type="ECO:0000256" key="1">
    <source>
        <dbReference type="ARBA" id="ARBA00008467"/>
    </source>
</evidence>
<evidence type="ECO:0000256" key="5">
    <source>
        <dbReference type="RuleBase" id="RU003694"/>
    </source>
</evidence>
<proteinExistence type="inferred from homology"/>
<dbReference type="InterPro" id="IPR018201">
    <property type="entry name" value="Ketoacyl_synth_AS"/>
</dbReference>
<dbReference type="PANTHER" id="PTHR11712">
    <property type="entry name" value="POLYKETIDE SYNTHASE-RELATED"/>
    <property type="match status" value="1"/>
</dbReference>
<reference evidence="8" key="1">
    <citation type="submission" date="2023-07" db="EMBL/GenBank/DDBJ databases">
        <title>A draft genome of Kazachstania heterogenica Y-27499.</title>
        <authorList>
            <person name="Donic C."/>
            <person name="Kralova J.S."/>
            <person name="Fidel L."/>
            <person name="Ben-Dor S."/>
            <person name="Jung S."/>
        </authorList>
    </citation>
    <scope>NUCLEOTIDE SEQUENCE [LARGE SCALE GENOMIC DNA]</scope>
    <source>
        <strain evidence="8">Y27499</strain>
    </source>
</reference>
<evidence type="ECO:0000313" key="8">
    <source>
        <dbReference type="Proteomes" id="UP001306508"/>
    </source>
</evidence>
<dbReference type="InterPro" id="IPR014031">
    <property type="entry name" value="Ketoacyl_synth_C"/>
</dbReference>
<comment type="catalytic activity">
    <reaction evidence="4">
        <text>a fatty acyl-[ACP] + malonyl-[ACP] + H(+) = a 3-oxoacyl-[ACP] + holo-[ACP] + CO2</text>
        <dbReference type="Rhea" id="RHEA:22836"/>
        <dbReference type="Rhea" id="RHEA-COMP:9623"/>
        <dbReference type="Rhea" id="RHEA-COMP:9685"/>
        <dbReference type="Rhea" id="RHEA-COMP:9916"/>
        <dbReference type="Rhea" id="RHEA-COMP:14125"/>
        <dbReference type="ChEBI" id="CHEBI:15378"/>
        <dbReference type="ChEBI" id="CHEBI:16526"/>
        <dbReference type="ChEBI" id="CHEBI:64479"/>
        <dbReference type="ChEBI" id="CHEBI:78449"/>
        <dbReference type="ChEBI" id="CHEBI:78776"/>
        <dbReference type="ChEBI" id="CHEBI:138651"/>
        <dbReference type="EC" id="2.3.1.41"/>
    </reaction>
</comment>
<dbReference type="GO" id="GO:0004315">
    <property type="term" value="F:3-oxoacyl-[acyl-carrier-protein] synthase activity"/>
    <property type="evidence" value="ECO:0007669"/>
    <property type="project" value="UniProtKB-EC"/>
</dbReference>
<dbReference type="Proteomes" id="UP001306508">
    <property type="component" value="Unassembled WGS sequence"/>
</dbReference>
<dbReference type="SUPFAM" id="SSF53901">
    <property type="entry name" value="Thiolase-like"/>
    <property type="match status" value="1"/>
</dbReference>